<dbReference type="Proteomes" id="UP000077063">
    <property type="component" value="Unassembled WGS sequence"/>
</dbReference>
<feature type="domain" description="IprA winged helix-turn-helix" evidence="1">
    <location>
        <begin position="144"/>
        <end position="210"/>
    </location>
</feature>
<dbReference type="InterPro" id="IPR014710">
    <property type="entry name" value="RmlC-like_jellyroll"/>
</dbReference>
<dbReference type="AlphaFoldDB" id="A0ABD7KD56"/>
<name>A0ABD7KD56_9ENTR</name>
<protein>
    <submittedName>
        <fullName evidence="3">cAMP-binding proteins-catabolite gene activator and regulatory subunit of cAMP-dependent protein kinases</fullName>
    </submittedName>
</protein>
<evidence type="ECO:0000313" key="3">
    <source>
        <dbReference type="EMBL" id="SAB68226.1"/>
    </source>
</evidence>
<dbReference type="Pfam" id="PF15977">
    <property type="entry name" value="HTH_46"/>
    <property type="match status" value="1"/>
</dbReference>
<dbReference type="InterPro" id="IPR041687">
    <property type="entry name" value="HTH_46"/>
</dbReference>
<dbReference type="InterPro" id="IPR018490">
    <property type="entry name" value="cNMP-bd_dom_sf"/>
</dbReference>
<organism evidence="3 5">
    <name type="scientific">Enterobacter roggenkampii</name>
    <dbReference type="NCBI Taxonomy" id="1812935"/>
    <lineage>
        <taxon>Bacteria</taxon>
        <taxon>Pseudomonadati</taxon>
        <taxon>Pseudomonadota</taxon>
        <taxon>Gammaproteobacteria</taxon>
        <taxon>Enterobacterales</taxon>
        <taxon>Enterobacteriaceae</taxon>
        <taxon>Enterobacter</taxon>
        <taxon>Enterobacter cloacae complex</taxon>
    </lineage>
</organism>
<evidence type="ECO:0000313" key="2">
    <source>
        <dbReference type="EMBL" id="SAA68554.1"/>
    </source>
</evidence>
<dbReference type="Gene3D" id="2.60.120.10">
    <property type="entry name" value="Jelly Rolls"/>
    <property type="match status" value="1"/>
</dbReference>
<dbReference type="SUPFAM" id="SSF51206">
    <property type="entry name" value="cAMP-binding domain-like"/>
    <property type="match status" value="1"/>
</dbReference>
<reference evidence="4 5" key="1">
    <citation type="submission" date="2016-03" db="EMBL/GenBank/DDBJ databases">
        <authorList>
            <consortium name="Pathogen Informatics"/>
        </authorList>
    </citation>
    <scope>NUCLEOTIDE SEQUENCE [LARGE SCALE GENOMIC DNA]</scope>
    <source>
        <strain evidence="4">e2161</strain>
        <strain evidence="2">E2161</strain>
        <strain evidence="3">E264</strain>
        <strain evidence="5">e264</strain>
    </source>
</reference>
<evidence type="ECO:0000259" key="1">
    <source>
        <dbReference type="Pfam" id="PF15977"/>
    </source>
</evidence>
<accession>A0ABD7KD56</accession>
<keyword evidence="4" id="KW-1185">Reference proteome</keyword>
<evidence type="ECO:0000313" key="4">
    <source>
        <dbReference type="Proteomes" id="UP000077063"/>
    </source>
</evidence>
<evidence type="ECO:0000313" key="5">
    <source>
        <dbReference type="Proteomes" id="UP000077278"/>
    </source>
</evidence>
<gene>
    <name evidence="3" type="ORF">SAMEA2273136_00994</name>
    <name evidence="2" type="ORF">SAMEA2273443_02608</name>
</gene>
<dbReference type="RefSeq" id="WP_032651560.1">
    <property type="nucleotide sequence ID" value="NZ_AP026873.1"/>
</dbReference>
<comment type="caution">
    <text evidence="3">The sequence shown here is derived from an EMBL/GenBank/DDBJ whole genome shotgun (WGS) entry which is preliminary data.</text>
</comment>
<dbReference type="EMBL" id="FKDK01000009">
    <property type="protein sequence ID" value="SAA68554.1"/>
    <property type="molecule type" value="Genomic_DNA"/>
</dbReference>
<proteinExistence type="predicted"/>
<dbReference type="EMBL" id="FKDD01000003">
    <property type="protein sequence ID" value="SAB68226.1"/>
    <property type="molecule type" value="Genomic_DNA"/>
</dbReference>
<sequence>MPDFEDIADDRYRSSPFASELIAHLRPFAVFHTTVVGERLEHTIHGEAMCYLILEGSVASYRRDDETLLFTVQAPALFGIGNVTDVFFDEYCKVITPGLTGVISVEKAREVVETHNLWNILSQHIMHVTNRLYKNMLHRIAPSAYEIIRGQLIDLMREEDTFRKSITAERYIRDKTHLSRSGVMRILADLKTGGFIEMEEGRLIKINKLPAKY</sequence>
<dbReference type="Proteomes" id="UP000077278">
    <property type="component" value="Unassembled WGS sequence"/>
</dbReference>